<accession>A0A3M9MCI9</accession>
<dbReference type="OrthoDB" id="9802489at2"/>
<proteinExistence type="predicted"/>
<dbReference type="PANTHER" id="PTHR43698:SF1">
    <property type="entry name" value="BLL4564 PROTEIN"/>
    <property type="match status" value="1"/>
</dbReference>
<sequence>MKLMDSTPSEFTGDPRFTGTAAGVHVMPGDPQLHAYSMRFEPGGRTAWHSHERGQLLICTAGSGWVGIRDGQLLKLAPGVIVWTEAGEEHWHGASAGASMEHIAVQTETPEADRVVWRDALSDNEFAGGVG</sequence>
<dbReference type="AlphaFoldDB" id="A0A3M9MCI9"/>
<dbReference type="Pfam" id="PF07883">
    <property type="entry name" value="Cupin_2"/>
    <property type="match status" value="1"/>
</dbReference>
<dbReference type="Gene3D" id="2.60.120.10">
    <property type="entry name" value="Jelly Rolls"/>
    <property type="match status" value="1"/>
</dbReference>
<evidence type="ECO:0000259" key="1">
    <source>
        <dbReference type="Pfam" id="PF07883"/>
    </source>
</evidence>
<dbReference type="InterPro" id="IPR011051">
    <property type="entry name" value="RmlC_Cupin_sf"/>
</dbReference>
<dbReference type="InterPro" id="IPR013096">
    <property type="entry name" value="Cupin_2"/>
</dbReference>
<evidence type="ECO:0000313" key="3">
    <source>
        <dbReference type="Proteomes" id="UP000271678"/>
    </source>
</evidence>
<organism evidence="2 3">
    <name type="scientific">Flexivirga caeni</name>
    <dbReference type="NCBI Taxonomy" id="2294115"/>
    <lineage>
        <taxon>Bacteria</taxon>
        <taxon>Bacillati</taxon>
        <taxon>Actinomycetota</taxon>
        <taxon>Actinomycetes</taxon>
        <taxon>Micrococcales</taxon>
        <taxon>Dermacoccaceae</taxon>
        <taxon>Flexivirga</taxon>
    </lineage>
</organism>
<reference evidence="2 3" key="1">
    <citation type="submission" date="2018-11" db="EMBL/GenBank/DDBJ databases">
        <title>Draft genome of Simplicispira Flexivirga sp. BO-16.</title>
        <authorList>
            <person name="Im W.T."/>
        </authorList>
    </citation>
    <scope>NUCLEOTIDE SEQUENCE [LARGE SCALE GENOMIC DNA]</scope>
    <source>
        <strain evidence="2 3">BO-16</strain>
    </source>
</reference>
<feature type="domain" description="Cupin type-2" evidence="1">
    <location>
        <begin position="38"/>
        <end position="96"/>
    </location>
</feature>
<dbReference type="SUPFAM" id="SSF51182">
    <property type="entry name" value="RmlC-like cupins"/>
    <property type="match status" value="1"/>
</dbReference>
<dbReference type="InterPro" id="IPR047263">
    <property type="entry name" value="HNL-like_cupin"/>
</dbReference>
<evidence type="ECO:0000313" key="2">
    <source>
        <dbReference type="EMBL" id="RNI23282.1"/>
    </source>
</evidence>
<protein>
    <submittedName>
        <fullName evidence="2">Cupin domain-containing protein</fullName>
    </submittedName>
</protein>
<dbReference type="RefSeq" id="WP_123270865.1">
    <property type="nucleotide sequence ID" value="NZ_RJJQ01000005.1"/>
</dbReference>
<keyword evidence="3" id="KW-1185">Reference proteome</keyword>
<dbReference type="PANTHER" id="PTHR43698">
    <property type="entry name" value="RIBD C-TERMINAL DOMAIN CONTAINING PROTEIN"/>
    <property type="match status" value="1"/>
</dbReference>
<comment type="caution">
    <text evidence="2">The sequence shown here is derived from an EMBL/GenBank/DDBJ whole genome shotgun (WGS) entry which is preliminary data.</text>
</comment>
<dbReference type="EMBL" id="RJJQ01000005">
    <property type="protein sequence ID" value="RNI23282.1"/>
    <property type="molecule type" value="Genomic_DNA"/>
</dbReference>
<gene>
    <name evidence="2" type="ORF">EFY87_07610</name>
</gene>
<dbReference type="InterPro" id="IPR014710">
    <property type="entry name" value="RmlC-like_jellyroll"/>
</dbReference>
<name>A0A3M9MCI9_9MICO</name>
<dbReference type="CDD" id="cd02233">
    <property type="entry name" value="cupin_HNL-like"/>
    <property type="match status" value="1"/>
</dbReference>
<dbReference type="Proteomes" id="UP000271678">
    <property type="component" value="Unassembled WGS sequence"/>
</dbReference>